<feature type="signal peptide" evidence="1">
    <location>
        <begin position="1"/>
        <end position="17"/>
    </location>
</feature>
<dbReference type="InterPro" id="IPR045500">
    <property type="entry name" value="DUF6491"/>
</dbReference>
<accession>A0ABW0QIF1</accession>
<feature type="chain" id="PRO_5047225611" evidence="1">
    <location>
        <begin position="18"/>
        <end position="148"/>
    </location>
</feature>
<reference evidence="3" key="1">
    <citation type="journal article" date="2019" name="Int. J. Syst. Evol. Microbiol.">
        <title>The Global Catalogue of Microorganisms (GCM) 10K type strain sequencing project: providing services to taxonomists for standard genome sequencing and annotation.</title>
        <authorList>
            <consortium name="The Broad Institute Genomics Platform"/>
            <consortium name="The Broad Institute Genome Sequencing Center for Infectious Disease"/>
            <person name="Wu L."/>
            <person name="Ma J."/>
        </authorList>
    </citation>
    <scope>NUCLEOTIDE SEQUENCE [LARGE SCALE GENOMIC DNA]</scope>
    <source>
        <strain evidence="3">CGMCC 1.16619</strain>
    </source>
</reference>
<dbReference type="PROSITE" id="PS51257">
    <property type="entry name" value="PROKAR_LIPOPROTEIN"/>
    <property type="match status" value="1"/>
</dbReference>
<organism evidence="2 3">
    <name type="scientific">Rhodanobacter ginsengisoli</name>
    <dbReference type="NCBI Taxonomy" id="418646"/>
    <lineage>
        <taxon>Bacteria</taxon>
        <taxon>Pseudomonadati</taxon>
        <taxon>Pseudomonadota</taxon>
        <taxon>Gammaproteobacteria</taxon>
        <taxon>Lysobacterales</taxon>
        <taxon>Rhodanobacteraceae</taxon>
        <taxon>Rhodanobacter</taxon>
    </lineage>
</organism>
<evidence type="ECO:0000313" key="3">
    <source>
        <dbReference type="Proteomes" id="UP001596114"/>
    </source>
</evidence>
<dbReference type="EMBL" id="JBHSNF010000001">
    <property type="protein sequence ID" value="MFC5524478.1"/>
    <property type="molecule type" value="Genomic_DNA"/>
</dbReference>
<protein>
    <submittedName>
        <fullName evidence="2">DUF6491 family protein</fullName>
    </submittedName>
</protein>
<dbReference type="RefSeq" id="WP_377316714.1">
    <property type="nucleotide sequence ID" value="NZ_JBHSNF010000001.1"/>
</dbReference>
<dbReference type="Proteomes" id="UP001596114">
    <property type="component" value="Unassembled WGS sequence"/>
</dbReference>
<comment type="caution">
    <text evidence="2">The sequence shown here is derived from an EMBL/GenBank/DDBJ whole genome shotgun (WGS) entry which is preliminary data.</text>
</comment>
<keyword evidence="1" id="KW-0732">Signal</keyword>
<keyword evidence="3" id="KW-1185">Reference proteome</keyword>
<proteinExistence type="predicted"/>
<evidence type="ECO:0000256" key="1">
    <source>
        <dbReference type="SAM" id="SignalP"/>
    </source>
</evidence>
<name>A0ABW0QIF1_9GAMM</name>
<gene>
    <name evidence="2" type="ORF">ACFPPA_01850</name>
</gene>
<sequence length="148" mass="16107">MSRIFVLGLLAASLGLAACSSVPYSQRLAERQAAYAAAAGAPVHSFRFYHSLWSWEPLGRDQLVVYTRPQQAFLLDAGGCLDLDYTNAIGLTSNLGEVSVGFDKVLTGRRNLPCTITQIRPIDVKRLKATQAQQRKIETEPRSAAGAQ</sequence>
<evidence type="ECO:0000313" key="2">
    <source>
        <dbReference type="EMBL" id="MFC5524478.1"/>
    </source>
</evidence>
<dbReference type="Pfam" id="PF20101">
    <property type="entry name" value="DUF6491"/>
    <property type="match status" value="1"/>
</dbReference>